<organism evidence="4 5">
    <name type="scientific">Comamonas testosteroni</name>
    <name type="common">Pseudomonas testosteroni</name>
    <dbReference type="NCBI Taxonomy" id="285"/>
    <lineage>
        <taxon>Bacteria</taxon>
        <taxon>Pseudomonadati</taxon>
        <taxon>Pseudomonadota</taxon>
        <taxon>Betaproteobacteria</taxon>
        <taxon>Burkholderiales</taxon>
        <taxon>Comamonadaceae</taxon>
        <taxon>Comamonas</taxon>
    </lineage>
</organism>
<dbReference type="InterPro" id="IPR035919">
    <property type="entry name" value="EAL_sf"/>
</dbReference>
<dbReference type="SMART" id="SM00052">
    <property type="entry name" value="EAL"/>
    <property type="match status" value="1"/>
</dbReference>
<dbReference type="AlphaFoldDB" id="A0A373FD69"/>
<evidence type="ECO:0000259" key="3">
    <source>
        <dbReference type="PROSITE" id="PS50887"/>
    </source>
</evidence>
<dbReference type="InterPro" id="IPR013655">
    <property type="entry name" value="PAS_fold_3"/>
</dbReference>
<dbReference type="SUPFAM" id="SSF55073">
    <property type="entry name" value="Nucleotide cyclase"/>
    <property type="match status" value="1"/>
</dbReference>
<protein>
    <submittedName>
        <fullName evidence="4">Bifunctional diguanylate cyclase/phosphodiesterase</fullName>
    </submittedName>
</protein>
<dbReference type="InterPro" id="IPR013656">
    <property type="entry name" value="PAS_4"/>
</dbReference>
<name>A0A373FD69_COMTE</name>
<dbReference type="NCBIfam" id="TIGR00254">
    <property type="entry name" value="GGDEF"/>
    <property type="match status" value="1"/>
</dbReference>
<dbReference type="SUPFAM" id="SSF141868">
    <property type="entry name" value="EAL domain-like"/>
    <property type="match status" value="1"/>
</dbReference>
<evidence type="ECO:0000313" key="5">
    <source>
        <dbReference type="Proteomes" id="UP000261948"/>
    </source>
</evidence>
<evidence type="ECO:0000259" key="2">
    <source>
        <dbReference type="PROSITE" id="PS50883"/>
    </source>
</evidence>
<evidence type="ECO:0000313" key="4">
    <source>
        <dbReference type="EMBL" id="RGE42081.1"/>
    </source>
</evidence>
<dbReference type="PANTHER" id="PTHR44757:SF2">
    <property type="entry name" value="BIOFILM ARCHITECTURE MAINTENANCE PROTEIN MBAA"/>
    <property type="match status" value="1"/>
</dbReference>
<dbReference type="InterPro" id="IPR035965">
    <property type="entry name" value="PAS-like_dom_sf"/>
</dbReference>
<comment type="caution">
    <text evidence="4">The sequence shown here is derived from an EMBL/GenBank/DDBJ whole genome shotgun (WGS) entry which is preliminary data.</text>
</comment>
<dbReference type="Pfam" id="PF00563">
    <property type="entry name" value="EAL"/>
    <property type="match status" value="1"/>
</dbReference>
<dbReference type="OrthoDB" id="9813903at2"/>
<sequence length="708" mass="78253">MGYSSRRRPGEGFSVLGTTGLPSLGLGNSAQTVRKPAFEALNALPQLIWVTDQSGSTLFHNQAWTSFTGTSEADTSWLQCLHPDDEFHARQLWQQALNTGASFQGEYRLRHHSGTWRWALLAAQCHQDNRTHMTHWHVCGMDIHDRIMAQQDLYRSLGMQKDMLDASVDCIKILNVDGTLAHMNRSGCEALGVGPETGFGQRWLGLLPDSIRAKGQRALNSAIKGHNARFTGMSVIPGHAPQHWDNILTPILDASNKVTSILCVSRDVTAQRNAEQRLRVTSERDELTNLPNRRCFNQSLKHALSSAESSKRAVGLLLLDLDYFKNINDTLGHPAGDHLLRVLSRRLQGALPANAMVARLGGDEFAVIVEQIKGAPELIEIASLVRAQMDSPITYVGKHINGGMSIGCALYPADAADSEALMRCADTALNDLKAGGRGGIRMFDTSMLQAAETAAAQLECARQILRLDAITPYFQPKVSMADGRVVSFEALLRWQDEDGRLQTPASVWAAFNDYELASRIGEVMRTKVLCNLRKWRRLGLPVVPVSLNAAPVEFLRDDYAERLLGHLEHLNLPTSLVEVEVTEHMLGERGSEYVIRALKLLKSQGVRIALDDFGTGQSSLAHLRDYPVDCVKIDKDFVQRIEHDPTIRAIIQAVGHLGPSLNLDLVAEGVETEAQRKILQDCGYQIGQGYLFGKAWNTEEVQTCLRAL</sequence>
<dbReference type="EMBL" id="QURR01000025">
    <property type="protein sequence ID" value="RGE42081.1"/>
    <property type="molecule type" value="Genomic_DNA"/>
</dbReference>
<gene>
    <name evidence="4" type="ORF">DZC30_17445</name>
</gene>
<dbReference type="InterPro" id="IPR029787">
    <property type="entry name" value="Nucleotide_cyclase"/>
</dbReference>
<dbReference type="PROSITE" id="PS50887">
    <property type="entry name" value="GGDEF"/>
    <property type="match status" value="1"/>
</dbReference>
<dbReference type="InterPro" id="IPR000160">
    <property type="entry name" value="GGDEF_dom"/>
</dbReference>
<dbReference type="InterPro" id="IPR001633">
    <property type="entry name" value="EAL_dom"/>
</dbReference>
<dbReference type="SMART" id="SM00091">
    <property type="entry name" value="PAS"/>
    <property type="match status" value="2"/>
</dbReference>
<dbReference type="InterPro" id="IPR052155">
    <property type="entry name" value="Biofilm_reg_signaling"/>
</dbReference>
<accession>A0A373FD69</accession>
<dbReference type="InterPro" id="IPR001610">
    <property type="entry name" value="PAC"/>
</dbReference>
<dbReference type="InterPro" id="IPR000014">
    <property type="entry name" value="PAS"/>
</dbReference>
<proteinExistence type="predicted"/>
<dbReference type="InterPro" id="IPR000700">
    <property type="entry name" value="PAS-assoc_C"/>
</dbReference>
<dbReference type="Pfam" id="PF08447">
    <property type="entry name" value="PAS_3"/>
    <property type="match status" value="1"/>
</dbReference>
<keyword evidence="5" id="KW-1185">Reference proteome</keyword>
<dbReference type="PROSITE" id="PS50883">
    <property type="entry name" value="EAL"/>
    <property type="match status" value="1"/>
</dbReference>
<dbReference type="Pfam" id="PF08448">
    <property type="entry name" value="PAS_4"/>
    <property type="match status" value="1"/>
</dbReference>
<dbReference type="Pfam" id="PF00990">
    <property type="entry name" value="GGDEF"/>
    <property type="match status" value="1"/>
</dbReference>
<dbReference type="CDD" id="cd01948">
    <property type="entry name" value="EAL"/>
    <property type="match status" value="1"/>
</dbReference>
<dbReference type="Proteomes" id="UP000261948">
    <property type="component" value="Unassembled WGS sequence"/>
</dbReference>
<dbReference type="CDD" id="cd00130">
    <property type="entry name" value="PAS"/>
    <property type="match status" value="1"/>
</dbReference>
<dbReference type="CDD" id="cd01949">
    <property type="entry name" value="GGDEF"/>
    <property type="match status" value="1"/>
</dbReference>
<feature type="domain" description="PAC" evidence="1">
    <location>
        <begin position="229"/>
        <end position="280"/>
    </location>
</feature>
<dbReference type="NCBIfam" id="TIGR00229">
    <property type="entry name" value="sensory_box"/>
    <property type="match status" value="1"/>
</dbReference>
<dbReference type="PANTHER" id="PTHR44757">
    <property type="entry name" value="DIGUANYLATE CYCLASE DGCP"/>
    <property type="match status" value="1"/>
</dbReference>
<feature type="domain" description="GGDEF" evidence="3">
    <location>
        <begin position="312"/>
        <end position="445"/>
    </location>
</feature>
<dbReference type="PROSITE" id="PS50113">
    <property type="entry name" value="PAC"/>
    <property type="match status" value="1"/>
</dbReference>
<dbReference type="SMART" id="SM00086">
    <property type="entry name" value="PAC"/>
    <property type="match status" value="1"/>
</dbReference>
<evidence type="ECO:0000259" key="1">
    <source>
        <dbReference type="PROSITE" id="PS50113"/>
    </source>
</evidence>
<feature type="domain" description="EAL" evidence="2">
    <location>
        <begin position="451"/>
        <end position="708"/>
    </location>
</feature>
<dbReference type="SMART" id="SM00267">
    <property type="entry name" value="GGDEF"/>
    <property type="match status" value="1"/>
</dbReference>
<dbReference type="Gene3D" id="3.20.20.450">
    <property type="entry name" value="EAL domain"/>
    <property type="match status" value="1"/>
</dbReference>
<dbReference type="Gene3D" id="3.30.450.20">
    <property type="entry name" value="PAS domain"/>
    <property type="match status" value="2"/>
</dbReference>
<dbReference type="InterPro" id="IPR043128">
    <property type="entry name" value="Rev_trsase/Diguanyl_cyclase"/>
</dbReference>
<dbReference type="SUPFAM" id="SSF55785">
    <property type="entry name" value="PYP-like sensor domain (PAS domain)"/>
    <property type="match status" value="2"/>
</dbReference>
<reference evidence="4 5" key="1">
    <citation type="submission" date="2018-08" db="EMBL/GenBank/DDBJ databases">
        <title>Comamonas testosteroni strain SWCO2.</title>
        <authorList>
            <person name="Jiang N."/>
            <person name="Zhang X.Z."/>
        </authorList>
    </citation>
    <scope>NUCLEOTIDE SEQUENCE [LARGE SCALE GENOMIC DNA]</scope>
    <source>
        <strain evidence="4 5">SWCO2</strain>
    </source>
</reference>
<dbReference type="Gene3D" id="3.30.70.270">
    <property type="match status" value="1"/>
</dbReference>